<protein>
    <recommendedName>
        <fullName evidence="3">Cytochrome c domain-containing protein</fullName>
    </recommendedName>
</protein>
<comment type="caution">
    <text evidence="1">The sequence shown here is derived from an EMBL/GenBank/DDBJ whole genome shotgun (WGS) entry which is preliminary data.</text>
</comment>
<reference evidence="1 2" key="1">
    <citation type="submission" date="2019-12" db="EMBL/GenBank/DDBJ databases">
        <title>Genomic-based taxomic classification of the family Erythrobacteraceae.</title>
        <authorList>
            <person name="Xu L."/>
        </authorList>
    </citation>
    <scope>NUCLEOTIDE SEQUENCE [LARGE SCALE GENOMIC DNA]</scope>
    <source>
        <strain evidence="1 2">LMG 29519</strain>
    </source>
</reference>
<evidence type="ECO:0000313" key="1">
    <source>
        <dbReference type="EMBL" id="MXP09032.1"/>
    </source>
</evidence>
<accession>A0A6I4U3G3</accession>
<dbReference type="AlphaFoldDB" id="A0A6I4U3G3"/>
<proteinExistence type="predicted"/>
<keyword evidence="2" id="KW-1185">Reference proteome</keyword>
<dbReference type="OrthoDB" id="338827at2"/>
<dbReference type="Proteomes" id="UP000429229">
    <property type="component" value="Unassembled WGS sequence"/>
</dbReference>
<sequence>MPRSLSDYGFFLGGPDHPAETLIPYALRNPLFSDYAEKHRFIHLPDGARLTVGPDGRVDFPVGTALIKSFGYDGEGGTLDVIETRVLLRREDGWLALPYVWNQDHSDAALKVAGTRIPVAFTDPSGEAHRISYAVPNKNQCKQCHSRNGVIAPIGPVWQEMVFPREGDRERVAERTSFPPNTLSPSARWDDPDAPIAARAGSYLRANCAHCHSREGAASNSGLYYDEALGPYAVSGWRKRPVAAGRASGGFEYVVDPGKPSQSILIHRMKSVDPGIAMPEIGRATVHKEGVAVVEEWIGTETGR</sequence>
<organism evidence="1 2">
    <name type="scientific">Alteriqipengyuania halimionae</name>
    <dbReference type="NCBI Taxonomy" id="1926630"/>
    <lineage>
        <taxon>Bacteria</taxon>
        <taxon>Pseudomonadati</taxon>
        <taxon>Pseudomonadota</taxon>
        <taxon>Alphaproteobacteria</taxon>
        <taxon>Sphingomonadales</taxon>
        <taxon>Erythrobacteraceae</taxon>
        <taxon>Alteriqipengyuania</taxon>
    </lineage>
</organism>
<dbReference type="InterPro" id="IPR022269">
    <property type="entry name" value="SO_2930-like_C"/>
</dbReference>
<dbReference type="EMBL" id="WTYR01000001">
    <property type="protein sequence ID" value="MXP09032.1"/>
    <property type="molecule type" value="Genomic_DNA"/>
</dbReference>
<gene>
    <name evidence="1" type="ORF">GRI68_02420</name>
</gene>
<dbReference type="NCBIfam" id="TIGR03806">
    <property type="entry name" value="chp_HNE_0200"/>
    <property type="match status" value="1"/>
</dbReference>
<evidence type="ECO:0008006" key="3">
    <source>
        <dbReference type="Google" id="ProtNLM"/>
    </source>
</evidence>
<evidence type="ECO:0000313" key="2">
    <source>
        <dbReference type="Proteomes" id="UP000429229"/>
    </source>
</evidence>
<name>A0A6I4U3G3_9SPHN</name>